<dbReference type="Pfam" id="PF17189">
    <property type="entry name" value="Glyco_hydro_30C"/>
    <property type="match status" value="1"/>
</dbReference>
<dbReference type="GO" id="GO:0016787">
    <property type="term" value="F:hydrolase activity"/>
    <property type="evidence" value="ECO:0007669"/>
    <property type="project" value="UniProtKB-KW"/>
</dbReference>
<evidence type="ECO:0000259" key="5">
    <source>
        <dbReference type="Pfam" id="PF02055"/>
    </source>
</evidence>
<evidence type="ECO:0000259" key="6">
    <source>
        <dbReference type="Pfam" id="PF17189"/>
    </source>
</evidence>
<dbReference type="PANTHER" id="PTHR11069:SF23">
    <property type="entry name" value="LYSOSOMAL ACID GLUCOSYLCERAMIDASE"/>
    <property type="match status" value="1"/>
</dbReference>
<evidence type="ECO:0000256" key="4">
    <source>
        <dbReference type="RuleBase" id="RU361188"/>
    </source>
</evidence>
<comment type="similarity">
    <text evidence="1 4">Belongs to the glycosyl hydrolase 30 family.</text>
</comment>
<dbReference type="InterPro" id="IPR033452">
    <property type="entry name" value="GH30_C"/>
</dbReference>
<feature type="domain" description="Glycosyl hydrolase family 30 TIM-barrel" evidence="5">
    <location>
        <begin position="43"/>
        <end position="371"/>
    </location>
</feature>
<dbReference type="Pfam" id="PF02055">
    <property type="entry name" value="Glyco_hydro_30"/>
    <property type="match status" value="1"/>
</dbReference>
<evidence type="ECO:0000256" key="3">
    <source>
        <dbReference type="ARBA" id="ARBA00022801"/>
    </source>
</evidence>
<keyword evidence="8" id="KW-1185">Reference proteome</keyword>
<gene>
    <name evidence="7" type="ORF">GCM10008932_08590</name>
</gene>
<keyword evidence="2" id="KW-0732">Signal</keyword>
<evidence type="ECO:0000256" key="1">
    <source>
        <dbReference type="ARBA" id="ARBA00005382"/>
    </source>
</evidence>
<dbReference type="InterPro" id="IPR033453">
    <property type="entry name" value="Glyco_hydro_30_TIM-barrel"/>
</dbReference>
<evidence type="ECO:0000313" key="8">
    <source>
        <dbReference type="Proteomes" id="UP001501166"/>
    </source>
</evidence>
<keyword evidence="4" id="KW-0326">Glycosidase</keyword>
<dbReference type="Gene3D" id="2.60.40.1180">
    <property type="entry name" value="Golgi alpha-mannosidase II"/>
    <property type="match status" value="1"/>
</dbReference>
<dbReference type="InterPro" id="IPR013780">
    <property type="entry name" value="Glyco_hydro_b"/>
</dbReference>
<evidence type="ECO:0000256" key="2">
    <source>
        <dbReference type="ARBA" id="ARBA00022729"/>
    </source>
</evidence>
<reference evidence="7 8" key="1">
    <citation type="journal article" date="2019" name="Int. J. Syst. Evol. Microbiol.">
        <title>The Global Catalogue of Microorganisms (GCM) 10K type strain sequencing project: providing services to taxonomists for standard genome sequencing and annotation.</title>
        <authorList>
            <consortium name="The Broad Institute Genomics Platform"/>
            <consortium name="The Broad Institute Genome Sequencing Center for Infectious Disease"/>
            <person name="Wu L."/>
            <person name="Ma J."/>
        </authorList>
    </citation>
    <scope>NUCLEOTIDE SEQUENCE [LARGE SCALE GENOMIC DNA]</scope>
    <source>
        <strain evidence="7 8">JCM 12662</strain>
    </source>
</reference>
<dbReference type="EMBL" id="BAAACW010000054">
    <property type="protein sequence ID" value="GAA0358160.1"/>
    <property type="molecule type" value="Genomic_DNA"/>
</dbReference>
<dbReference type="Gene3D" id="3.20.20.80">
    <property type="entry name" value="Glycosidases"/>
    <property type="match status" value="1"/>
</dbReference>
<dbReference type="Proteomes" id="UP001501166">
    <property type="component" value="Unassembled WGS sequence"/>
</dbReference>
<evidence type="ECO:0000313" key="7">
    <source>
        <dbReference type="EMBL" id="GAA0358160.1"/>
    </source>
</evidence>
<accession>A0ABN0X8W3</accession>
<feature type="domain" description="Glycosyl hydrolase family 30 beta sandwich" evidence="6">
    <location>
        <begin position="374"/>
        <end position="434"/>
    </location>
</feature>
<dbReference type="SUPFAM" id="SSF51445">
    <property type="entry name" value="(Trans)glycosidases"/>
    <property type="match status" value="1"/>
</dbReference>
<name>A0ABN0X8W3_9LACT</name>
<dbReference type="PRINTS" id="PR00843">
    <property type="entry name" value="GLHYDRLASE30"/>
</dbReference>
<dbReference type="InterPro" id="IPR017853">
    <property type="entry name" value="GH"/>
</dbReference>
<proteinExistence type="inferred from homology"/>
<organism evidence="7 8">
    <name type="scientific">Alkalibacterium iburiense</name>
    <dbReference type="NCBI Taxonomy" id="290589"/>
    <lineage>
        <taxon>Bacteria</taxon>
        <taxon>Bacillati</taxon>
        <taxon>Bacillota</taxon>
        <taxon>Bacilli</taxon>
        <taxon>Lactobacillales</taxon>
        <taxon>Carnobacteriaceae</taxon>
        <taxon>Alkalibacterium</taxon>
    </lineage>
</organism>
<protein>
    <submittedName>
        <fullName evidence="7">Glycoside hydrolase family 30 protein</fullName>
    </submittedName>
</protein>
<dbReference type="RefSeq" id="WP_343754375.1">
    <property type="nucleotide sequence ID" value="NZ_BAAACW010000054.1"/>
</dbReference>
<dbReference type="InterPro" id="IPR001139">
    <property type="entry name" value="Glyco_hydro_30"/>
</dbReference>
<keyword evidence="3 4" id="KW-0378">Hydrolase</keyword>
<comment type="caution">
    <text evidence="7">The sequence shown here is derived from an EMBL/GenBank/DDBJ whole genome shotgun (WGS) entry which is preliminary data.</text>
</comment>
<dbReference type="PANTHER" id="PTHR11069">
    <property type="entry name" value="GLUCOSYLCERAMIDASE"/>
    <property type="match status" value="1"/>
</dbReference>
<sequence length="445" mass="50680">MTWTVIQSAKETQSFWKDIQAEETNQTATIRLNPEKTYQTWLGFGGAITEAVGYTLKRLPEEEKEAILKAYYDPKKGLGYSLGRMHIGSSDFSLGHYDYVDEEDDELKSFSIEHEEQYVLPVVRQAESIAGQPLTFVSSPWSPPAWMKTNNDRNHGGRLKKEYYTTWARYVVRYLLEMKEKGVRIEAVTIQNEPQAVQVWDSCLYSIEEETEMVKVLSRALKDAGLDTHIVIWDHNRDLLFERADGVLKDPAANEAVWGVANHWYMSEQFEELTKVHDKYPDKHLIFTEGCIEGGVALGAWHTGERYARNIMGDMNNWLEAFIDWNIVLDETGGPNHVGNFCDAPVIADTQSHTTHYNSSYYYIGHFSRYIKPGAKRLDLNLGDSSLTGVAFKNPDQSIALVLLNEGDSDEASVLEIDSVVRKVSLPKHSITTIIKPDDRNREVE</sequence>